<dbReference type="Proteomes" id="UP000231203">
    <property type="component" value="Unassembled WGS sequence"/>
</dbReference>
<evidence type="ECO:0000313" key="2">
    <source>
        <dbReference type="EMBL" id="PIE62130.1"/>
    </source>
</evidence>
<dbReference type="AlphaFoldDB" id="A0A2G6MQ75"/>
<keyword evidence="1" id="KW-1133">Transmembrane helix</keyword>
<proteinExistence type="predicted"/>
<dbReference type="EMBL" id="PDTI01000062">
    <property type="protein sequence ID" value="PIE62130.1"/>
    <property type="molecule type" value="Genomic_DNA"/>
</dbReference>
<name>A0A2G6MQ75_9BACT</name>
<organism evidence="2 3">
    <name type="scientific">Desulfobacter postgatei</name>
    <dbReference type="NCBI Taxonomy" id="2293"/>
    <lineage>
        <taxon>Bacteria</taxon>
        <taxon>Pseudomonadati</taxon>
        <taxon>Thermodesulfobacteriota</taxon>
        <taxon>Desulfobacteria</taxon>
        <taxon>Desulfobacterales</taxon>
        <taxon>Desulfobacteraceae</taxon>
        <taxon>Desulfobacter</taxon>
    </lineage>
</organism>
<sequence>MRSLACLDGDLKSGVSVADLILIMGLIVFWNIRRVWHQCIGCIGVHSLNTVDIHLVFFLC</sequence>
<protein>
    <submittedName>
        <fullName evidence="2">Uncharacterized protein</fullName>
    </submittedName>
</protein>
<feature type="transmembrane region" description="Helical" evidence="1">
    <location>
        <begin position="13"/>
        <end position="32"/>
    </location>
</feature>
<accession>A0A2G6MQ75</accession>
<keyword evidence="1" id="KW-0812">Transmembrane</keyword>
<comment type="caution">
    <text evidence="2">The sequence shown here is derived from an EMBL/GenBank/DDBJ whole genome shotgun (WGS) entry which is preliminary data.</text>
</comment>
<gene>
    <name evidence="2" type="ORF">CSA25_06550</name>
</gene>
<evidence type="ECO:0000313" key="3">
    <source>
        <dbReference type="Proteomes" id="UP000231203"/>
    </source>
</evidence>
<evidence type="ECO:0000256" key="1">
    <source>
        <dbReference type="SAM" id="Phobius"/>
    </source>
</evidence>
<keyword evidence="1" id="KW-0472">Membrane</keyword>
<reference evidence="2 3" key="1">
    <citation type="submission" date="2017-10" db="EMBL/GenBank/DDBJ databases">
        <title>Novel microbial diversity and functional potential in the marine mammal oral microbiome.</title>
        <authorList>
            <person name="Dudek N.K."/>
            <person name="Sun C.L."/>
            <person name="Burstein D."/>
            <person name="Kantor R.S."/>
            <person name="Aliaga Goltsman D.S."/>
            <person name="Bik E.M."/>
            <person name="Thomas B.C."/>
            <person name="Banfield J.F."/>
            <person name="Relman D.A."/>
        </authorList>
    </citation>
    <scope>NUCLEOTIDE SEQUENCE [LARGE SCALE GENOMIC DNA]</scope>
    <source>
        <strain evidence="2">DOLJORAL78_47_202</strain>
    </source>
</reference>